<keyword evidence="1" id="KW-0597">Phosphoprotein</keyword>
<proteinExistence type="predicted"/>
<reference evidence="3 4" key="1">
    <citation type="submission" date="2014-01" db="EMBL/GenBank/DDBJ databases">
        <title>Roseivivax isoporae LMG 25204 Genome Sequencing.</title>
        <authorList>
            <person name="Lai Q."/>
            <person name="Li G."/>
            <person name="Shao Z."/>
        </authorList>
    </citation>
    <scope>NUCLEOTIDE SEQUENCE [LARGE SCALE GENOMIC DNA]</scope>
    <source>
        <strain evidence="3 4">LMG 25204</strain>
    </source>
</reference>
<keyword evidence="4" id="KW-1185">Reference proteome</keyword>
<evidence type="ECO:0000259" key="2">
    <source>
        <dbReference type="PROSITE" id="PS50110"/>
    </source>
</evidence>
<name>X7F787_9RHOB</name>
<accession>X7F787</accession>
<dbReference type="Gene3D" id="3.40.50.2300">
    <property type="match status" value="1"/>
</dbReference>
<dbReference type="PROSITE" id="PS50110">
    <property type="entry name" value="RESPONSE_REGULATORY"/>
    <property type="match status" value="1"/>
</dbReference>
<feature type="domain" description="Response regulatory" evidence="2">
    <location>
        <begin position="2"/>
        <end position="117"/>
    </location>
</feature>
<comment type="caution">
    <text evidence="3">The sequence shown here is derived from an EMBL/GenBank/DDBJ whole genome shotgun (WGS) entry which is preliminary data.</text>
</comment>
<dbReference type="OrthoDB" id="7874292at2"/>
<evidence type="ECO:0000256" key="1">
    <source>
        <dbReference type="PROSITE-ProRule" id="PRU00169"/>
    </source>
</evidence>
<dbReference type="AlphaFoldDB" id="X7F787"/>
<dbReference type="EMBL" id="JAME01000024">
    <property type="protein sequence ID" value="ETX27961.1"/>
    <property type="molecule type" value="Genomic_DNA"/>
</dbReference>
<dbReference type="GO" id="GO:0000160">
    <property type="term" value="P:phosphorelay signal transduction system"/>
    <property type="evidence" value="ECO:0007669"/>
    <property type="project" value="InterPro"/>
</dbReference>
<evidence type="ECO:0000313" key="4">
    <source>
        <dbReference type="Proteomes" id="UP000023430"/>
    </source>
</evidence>
<dbReference type="InterPro" id="IPR001789">
    <property type="entry name" value="Sig_transdc_resp-reg_receiver"/>
</dbReference>
<protein>
    <submittedName>
        <fullName evidence="3">Chemotaxis protein CheY</fullName>
    </submittedName>
</protein>
<dbReference type="InterPro" id="IPR011006">
    <property type="entry name" value="CheY-like_superfamily"/>
</dbReference>
<organism evidence="3 4">
    <name type="scientific">Roseivivax isoporae LMG 25204</name>
    <dbReference type="NCBI Taxonomy" id="1449351"/>
    <lineage>
        <taxon>Bacteria</taxon>
        <taxon>Pseudomonadati</taxon>
        <taxon>Pseudomonadota</taxon>
        <taxon>Alphaproteobacteria</taxon>
        <taxon>Rhodobacterales</taxon>
        <taxon>Roseobacteraceae</taxon>
        <taxon>Roseivivax</taxon>
    </lineage>
</organism>
<dbReference type="RefSeq" id="WP_043772818.1">
    <property type="nucleotide sequence ID" value="NZ_JAME01000024.1"/>
</dbReference>
<feature type="modified residue" description="4-aspartylphosphate" evidence="1">
    <location>
        <position position="51"/>
    </location>
</feature>
<gene>
    <name evidence="3" type="ORF">RISW2_10115</name>
</gene>
<dbReference type="eggNOG" id="COG0745">
    <property type="taxonomic scope" value="Bacteria"/>
</dbReference>
<dbReference type="Proteomes" id="UP000023430">
    <property type="component" value="Unassembled WGS sequence"/>
</dbReference>
<evidence type="ECO:0000313" key="3">
    <source>
        <dbReference type="EMBL" id="ETX27961.1"/>
    </source>
</evidence>
<dbReference type="STRING" id="1449351.RISW2_10115"/>
<sequence>MKVLIVESRTALCTLWRRHIERMGATVWCAAGQGEAARLLCVIPFDAMVLDLEIAEGSAVALADFASYRRPDCSVIFVTRRTFFSDGNIFNLFSNVRAYLPAATDPDDIAALVEHCATTRLS</sequence>
<dbReference type="SUPFAM" id="SSF52172">
    <property type="entry name" value="CheY-like"/>
    <property type="match status" value="1"/>
</dbReference>